<dbReference type="Proteomes" id="UP000002384">
    <property type="component" value="Chromosome"/>
</dbReference>
<dbReference type="KEGG" id="cyc:PCC7424_3694"/>
<dbReference type="OrthoDB" id="488904at2"/>
<dbReference type="AlphaFoldDB" id="B7KHX8"/>
<evidence type="ECO:0000313" key="2">
    <source>
        <dbReference type="Proteomes" id="UP000002384"/>
    </source>
</evidence>
<organism evidence="1 2">
    <name type="scientific">Gloeothece citriformis (strain PCC 7424)</name>
    <name type="common">Cyanothece sp. (strain PCC 7424)</name>
    <dbReference type="NCBI Taxonomy" id="65393"/>
    <lineage>
        <taxon>Bacteria</taxon>
        <taxon>Bacillati</taxon>
        <taxon>Cyanobacteriota</taxon>
        <taxon>Cyanophyceae</taxon>
        <taxon>Oscillatoriophycideae</taxon>
        <taxon>Chroococcales</taxon>
        <taxon>Aphanothecaceae</taxon>
        <taxon>Gloeothece</taxon>
        <taxon>Gloeothece citriformis</taxon>
    </lineage>
</organism>
<reference evidence="2" key="1">
    <citation type="journal article" date="2011" name="MBio">
        <title>Novel metabolic attributes of the genus Cyanothece, comprising a group of unicellular nitrogen-fixing Cyanobacteria.</title>
        <authorList>
            <person name="Bandyopadhyay A."/>
            <person name="Elvitigala T."/>
            <person name="Welsh E."/>
            <person name="Stockel J."/>
            <person name="Liberton M."/>
            <person name="Min H."/>
            <person name="Sherman L.A."/>
            <person name="Pakrasi H.B."/>
        </authorList>
    </citation>
    <scope>NUCLEOTIDE SEQUENCE [LARGE SCALE GENOMIC DNA]</scope>
    <source>
        <strain evidence="2">PCC 7424</strain>
    </source>
</reference>
<gene>
    <name evidence="1" type="ordered locus">PCC7424_3694</name>
</gene>
<dbReference type="HOGENOM" id="CLU_196743_0_0_3"/>
<dbReference type="STRING" id="65393.PCC7424_3694"/>
<dbReference type="EMBL" id="CP001291">
    <property type="protein sequence ID" value="ACK72075.1"/>
    <property type="molecule type" value="Genomic_DNA"/>
</dbReference>
<evidence type="ECO:0000313" key="1">
    <source>
        <dbReference type="EMBL" id="ACK72075.1"/>
    </source>
</evidence>
<dbReference type="RefSeq" id="WP_015955668.1">
    <property type="nucleotide sequence ID" value="NC_011729.1"/>
</dbReference>
<protein>
    <submittedName>
        <fullName evidence="1">Uncharacterized protein</fullName>
    </submittedName>
</protein>
<accession>B7KHX8</accession>
<dbReference type="eggNOG" id="ENOG5033K0Z">
    <property type="taxonomic scope" value="Bacteria"/>
</dbReference>
<keyword evidence="2" id="KW-1185">Reference proteome</keyword>
<name>B7KHX8_GLOC7</name>
<sequence>MEPTEEQYLIVNALETLALLEWRLYDEDTGLWRIQTTSPVLPVAYILPNGEIIPPEWVLDL</sequence>
<proteinExistence type="predicted"/>